<evidence type="ECO:0000256" key="2">
    <source>
        <dbReference type="ARBA" id="ARBA00022723"/>
    </source>
</evidence>
<evidence type="ECO:0000256" key="7">
    <source>
        <dbReference type="SAM" id="SignalP"/>
    </source>
</evidence>
<gene>
    <name evidence="8" type="ORF">AU381_23060</name>
</gene>
<name>A0A178XT42_9HYPH</name>
<keyword evidence="7" id="KW-0732">Signal</keyword>
<feature type="chain" id="PRO_5008097201" description="Endonuclease" evidence="7">
    <location>
        <begin position="21"/>
        <end position="279"/>
    </location>
</feature>
<dbReference type="SUPFAM" id="SSF48537">
    <property type="entry name" value="Phospholipase C/P1 nuclease"/>
    <property type="match status" value="1"/>
</dbReference>
<evidence type="ECO:0000256" key="5">
    <source>
        <dbReference type="ARBA" id="ARBA00023157"/>
    </source>
</evidence>
<dbReference type="InterPro" id="IPR008947">
    <property type="entry name" value="PLipase_C/P1_nuclease_dom_sf"/>
</dbReference>
<dbReference type="Proteomes" id="UP000094025">
    <property type="component" value="Unassembled WGS sequence"/>
</dbReference>
<dbReference type="OrthoDB" id="267579at2"/>
<dbReference type="InterPro" id="IPR003154">
    <property type="entry name" value="S1/P1nuclease"/>
</dbReference>
<evidence type="ECO:0008006" key="10">
    <source>
        <dbReference type="Google" id="ProtNLM"/>
    </source>
</evidence>
<evidence type="ECO:0000256" key="3">
    <source>
        <dbReference type="ARBA" id="ARBA00022759"/>
    </source>
</evidence>
<dbReference type="GO" id="GO:0046872">
    <property type="term" value="F:metal ion binding"/>
    <property type="evidence" value="ECO:0007669"/>
    <property type="project" value="UniProtKB-KW"/>
</dbReference>
<dbReference type="Pfam" id="PF02265">
    <property type="entry name" value="S1-P1_nuclease"/>
    <property type="match status" value="1"/>
</dbReference>
<keyword evidence="4" id="KW-0378">Hydrolase</keyword>
<organism evidence="8 9">
    <name type="scientific">Sinorhizobium glycinis</name>
    <dbReference type="NCBI Taxonomy" id="1472378"/>
    <lineage>
        <taxon>Bacteria</taxon>
        <taxon>Pseudomonadati</taxon>
        <taxon>Pseudomonadota</taxon>
        <taxon>Alphaproteobacteria</taxon>
        <taxon>Hyphomicrobiales</taxon>
        <taxon>Rhizobiaceae</taxon>
        <taxon>Sinorhizobium/Ensifer group</taxon>
        <taxon>Sinorhizobium</taxon>
    </lineage>
</organism>
<keyword evidence="5" id="KW-1015">Disulfide bond</keyword>
<dbReference type="AlphaFoldDB" id="A0A178XT42"/>
<evidence type="ECO:0000256" key="4">
    <source>
        <dbReference type="ARBA" id="ARBA00022801"/>
    </source>
</evidence>
<proteinExistence type="predicted"/>
<accession>A0A178XT42</accession>
<keyword evidence="3" id="KW-0255">Endonuclease</keyword>
<keyword evidence="1" id="KW-0540">Nuclease</keyword>
<dbReference type="EMBL" id="LPUX01000061">
    <property type="protein sequence ID" value="OAP38449.1"/>
    <property type="molecule type" value="Genomic_DNA"/>
</dbReference>
<dbReference type="RefSeq" id="WP_064242988.1">
    <property type="nucleotide sequence ID" value="NZ_LPUX01000061.1"/>
</dbReference>
<dbReference type="PANTHER" id="PTHR33146">
    <property type="entry name" value="ENDONUCLEASE 4"/>
    <property type="match status" value="1"/>
</dbReference>
<keyword evidence="6" id="KW-0325">Glycoprotein</keyword>
<dbReference type="GO" id="GO:0003676">
    <property type="term" value="F:nucleic acid binding"/>
    <property type="evidence" value="ECO:0007669"/>
    <property type="project" value="InterPro"/>
</dbReference>
<dbReference type="STRING" id="1472378.AU381_23060"/>
<dbReference type="GO" id="GO:0004519">
    <property type="term" value="F:endonuclease activity"/>
    <property type="evidence" value="ECO:0007669"/>
    <property type="project" value="UniProtKB-KW"/>
</dbReference>
<evidence type="ECO:0000313" key="8">
    <source>
        <dbReference type="EMBL" id="OAP38449.1"/>
    </source>
</evidence>
<dbReference type="Gene3D" id="1.10.575.10">
    <property type="entry name" value="P1 Nuclease"/>
    <property type="match status" value="1"/>
</dbReference>
<evidence type="ECO:0000256" key="6">
    <source>
        <dbReference type="ARBA" id="ARBA00023180"/>
    </source>
</evidence>
<comment type="caution">
    <text evidence="8">The sequence shown here is derived from an EMBL/GenBank/DDBJ whole genome shotgun (WGS) entry which is preliminary data.</text>
</comment>
<dbReference type="PANTHER" id="PTHR33146:SF26">
    <property type="entry name" value="ENDONUCLEASE 4"/>
    <property type="match status" value="1"/>
</dbReference>
<dbReference type="GO" id="GO:0006308">
    <property type="term" value="P:DNA catabolic process"/>
    <property type="evidence" value="ECO:0007669"/>
    <property type="project" value="InterPro"/>
</dbReference>
<evidence type="ECO:0000313" key="9">
    <source>
        <dbReference type="Proteomes" id="UP000094025"/>
    </source>
</evidence>
<protein>
    <recommendedName>
        <fullName evidence="10">Endonuclease</fullName>
    </recommendedName>
</protein>
<dbReference type="GO" id="GO:0016788">
    <property type="term" value="F:hydrolase activity, acting on ester bonds"/>
    <property type="evidence" value="ECO:0007669"/>
    <property type="project" value="InterPro"/>
</dbReference>
<keyword evidence="9" id="KW-1185">Reference proteome</keyword>
<dbReference type="CDD" id="cd11010">
    <property type="entry name" value="S1-P1_nuclease"/>
    <property type="match status" value="1"/>
</dbReference>
<evidence type="ECO:0000256" key="1">
    <source>
        <dbReference type="ARBA" id="ARBA00022722"/>
    </source>
</evidence>
<keyword evidence="2" id="KW-0479">Metal-binding</keyword>
<reference evidence="8 9" key="1">
    <citation type="journal article" date="2016" name="Int. J. Syst. Evol. Microbiol.">
        <title>Ensifer glycinis sp. nov., an novel rhizobial species associated with Glycine spp.</title>
        <authorList>
            <person name="Yan H."/>
            <person name="Yan J."/>
            <person name="Sui X.H."/>
            <person name="Wang E.T."/>
            <person name="Chen W.X."/>
            <person name="Zhang X.X."/>
            <person name="Chen W.F."/>
        </authorList>
    </citation>
    <scope>NUCLEOTIDE SEQUENCE [LARGE SCALE GENOMIC DNA]</scope>
    <source>
        <strain evidence="8 9">CCBAU 23380</strain>
    </source>
</reference>
<feature type="signal peptide" evidence="7">
    <location>
        <begin position="1"/>
        <end position="20"/>
    </location>
</feature>
<sequence length="279" mass="30968">MRIAFTSLMAIAIMPVSAFAWGQEGHSIVAEIAQRRLTASAAEMVSTLLGSGVSLGSISTWADDVRGERPKTYNWHFVPMPIGQSDYDPQRDCKLDPEKGDCVIAEIARAQKEMYCASEDLARTEALKFLVHFVGDLHQPSHTVLEDLGMNRHAVTTRIGGETCGNACEFHRLKSEDENLHTVWDSTLIKRQVYSWGAYVDRLEASWLKTADVTAEQAGNPASWAVETHKIAQTVFAETPANHFLDDPYFDKQIPVIDKQLGRAGLRLARLLNEPVSCP</sequence>